<organism evidence="1 2">
    <name type="scientific">Synechococcus phage S-RIM8</name>
    <dbReference type="NCBI Taxonomy" id="756278"/>
    <lineage>
        <taxon>Viruses</taxon>
        <taxon>Duplodnaviria</taxon>
        <taxon>Heunggongvirae</taxon>
        <taxon>Uroviricota</taxon>
        <taxon>Caudoviricetes</taxon>
        <taxon>Pantevenvirales</taxon>
        <taxon>Kyanoviridae</taxon>
        <taxon>Neptunevirus</taxon>
        <taxon>Neptunevirus srim18</taxon>
    </lineage>
</organism>
<gene>
    <name evidence="1" type="ORF">RW080711_006</name>
</gene>
<sequence>MARILRYPIKPPVVETSGGDAVESPTRFIDYITLQRYAINYNDTDSSYYGLNLPGNTIKKKLHPNRVYLALPNSIQTQYQPQYNQVDLGVMGIAAAEMSASGNLDNIVNTIQSSADAALPEFAASAIASTANRFGQMLGLQGNLDANSLQALTKGRVFNPFTEQIFKNMAFRTHNFSFKMFIRNPQESREVYEIIRYIKEGAVPSIGGTDQAEQDQLTKDLNSSGFGQLATSTTGFKTASSSRFFEVPDKFEIKYKRLSANAEFVSTGANLHHKIKDSVCGGIQVNYTPDGSYNAFGNLPDTRDKINAIHVPAVTLTLSFIETSLVTLKDVREGY</sequence>
<dbReference type="EMBL" id="KX349288">
    <property type="protein sequence ID" value="AOO10821.1"/>
    <property type="molecule type" value="Genomic_DNA"/>
</dbReference>
<protein>
    <submittedName>
        <fullName evidence="1">Baseplate tail tube cap</fullName>
    </submittedName>
</protein>
<name>A0A1D7SAX0_9CAUD</name>
<evidence type="ECO:0000313" key="1">
    <source>
        <dbReference type="EMBL" id="AOO10821.1"/>
    </source>
</evidence>
<reference evidence="1 2" key="1">
    <citation type="journal article" date="2016" name="Environ. Microbiol.">
        <title>Genomic diversification of marine cyanophages into stable ecotypes.</title>
        <authorList>
            <person name="Marston M.F."/>
            <person name="Martiny J.B."/>
        </authorList>
    </citation>
    <scope>NUCLEOTIDE SEQUENCE [LARGE SCALE GENOMIC DNA]</scope>
    <source>
        <strain evidence="1">RW_08_0711</strain>
    </source>
</reference>
<dbReference type="Proteomes" id="UP000223306">
    <property type="component" value="Segment"/>
</dbReference>
<accession>A0A1D7SAX0</accession>
<evidence type="ECO:0000313" key="2">
    <source>
        <dbReference type="Proteomes" id="UP000223306"/>
    </source>
</evidence>
<proteinExistence type="predicted"/>